<evidence type="ECO:0000256" key="2">
    <source>
        <dbReference type="ARBA" id="ARBA00004664"/>
    </source>
</evidence>
<name>A0A151CF44_9BACT</name>
<evidence type="ECO:0000256" key="3">
    <source>
        <dbReference type="ARBA" id="ARBA00012572"/>
    </source>
</evidence>
<dbReference type="PANTHER" id="PTHR42894:SF1">
    <property type="entry name" value="N-(5'-PHOSPHORIBOSYL)ANTHRANILATE ISOMERASE"/>
    <property type="match status" value="1"/>
</dbReference>
<dbReference type="InterPro" id="IPR044643">
    <property type="entry name" value="TrpF_fam"/>
</dbReference>
<proteinExistence type="inferred from homology"/>
<dbReference type="Proteomes" id="UP000075359">
    <property type="component" value="Unassembled WGS sequence"/>
</dbReference>
<keyword evidence="6 9" id="KW-0822">Tryptophan biosynthesis</keyword>
<dbReference type="EC" id="5.3.1.24" evidence="3 9"/>
<dbReference type="CDD" id="cd00405">
    <property type="entry name" value="PRAI"/>
    <property type="match status" value="1"/>
</dbReference>
<evidence type="ECO:0000256" key="5">
    <source>
        <dbReference type="ARBA" id="ARBA00022605"/>
    </source>
</evidence>
<evidence type="ECO:0000313" key="12">
    <source>
        <dbReference type="Proteomes" id="UP000075359"/>
    </source>
</evidence>
<gene>
    <name evidence="9" type="primary">trpF</name>
    <name evidence="11" type="ORF">AS592_02010</name>
</gene>
<accession>A0A151CF44</accession>
<feature type="domain" description="N-(5'phosphoribosyl) anthranilate isomerase (PRAI)" evidence="10">
    <location>
        <begin position="3"/>
        <end position="191"/>
    </location>
</feature>
<dbReference type="InterPro" id="IPR013785">
    <property type="entry name" value="Aldolase_TIM"/>
</dbReference>
<evidence type="ECO:0000313" key="11">
    <source>
        <dbReference type="EMBL" id="KYJ86162.1"/>
    </source>
</evidence>
<reference evidence="11 12" key="1">
    <citation type="submission" date="2015-11" db="EMBL/GenBank/DDBJ databases">
        <title>Draft genome of Sulfurovum riftiae 1812E, a member of the Epsilonproteobacteria isolated from the tube of the deep-sea hydrothermal vent tubewom Riftia pachyptila.</title>
        <authorList>
            <person name="Vetriani C."/>
            <person name="Giovannelli D."/>
        </authorList>
    </citation>
    <scope>NUCLEOTIDE SEQUENCE [LARGE SCALE GENOMIC DNA]</scope>
    <source>
        <strain evidence="11 12">1812E</strain>
    </source>
</reference>
<keyword evidence="8 9" id="KW-0413">Isomerase</keyword>
<evidence type="ECO:0000256" key="6">
    <source>
        <dbReference type="ARBA" id="ARBA00022822"/>
    </source>
</evidence>
<dbReference type="RefSeq" id="WP_067331606.1">
    <property type="nucleotide sequence ID" value="NZ_LNKT01000045.1"/>
</dbReference>
<evidence type="ECO:0000256" key="1">
    <source>
        <dbReference type="ARBA" id="ARBA00001164"/>
    </source>
</evidence>
<evidence type="ECO:0000256" key="8">
    <source>
        <dbReference type="ARBA" id="ARBA00023235"/>
    </source>
</evidence>
<dbReference type="EMBL" id="LNKT01000045">
    <property type="protein sequence ID" value="KYJ86162.1"/>
    <property type="molecule type" value="Genomic_DNA"/>
</dbReference>
<dbReference type="UniPathway" id="UPA00035">
    <property type="reaction ID" value="UER00042"/>
</dbReference>
<organism evidence="11 12">
    <name type="scientific">Sulfurovum riftiae</name>
    <dbReference type="NCBI Taxonomy" id="1630136"/>
    <lineage>
        <taxon>Bacteria</taxon>
        <taxon>Pseudomonadati</taxon>
        <taxon>Campylobacterota</taxon>
        <taxon>Epsilonproteobacteria</taxon>
        <taxon>Campylobacterales</taxon>
        <taxon>Sulfurovaceae</taxon>
        <taxon>Sulfurovum</taxon>
    </lineage>
</organism>
<protein>
    <recommendedName>
        <fullName evidence="4 9">N-(5'-phosphoribosyl)anthranilate isomerase</fullName>
        <shortName evidence="9">PRAI</shortName>
        <ecNumber evidence="3 9">5.3.1.24</ecNumber>
    </recommendedName>
</protein>
<dbReference type="InterPro" id="IPR001240">
    <property type="entry name" value="PRAI_dom"/>
</dbReference>
<evidence type="ECO:0000256" key="7">
    <source>
        <dbReference type="ARBA" id="ARBA00023141"/>
    </source>
</evidence>
<dbReference type="SUPFAM" id="SSF51366">
    <property type="entry name" value="Ribulose-phoshate binding barrel"/>
    <property type="match status" value="1"/>
</dbReference>
<comment type="catalytic activity">
    <reaction evidence="1 9">
        <text>N-(5-phospho-beta-D-ribosyl)anthranilate = 1-(2-carboxyphenylamino)-1-deoxy-D-ribulose 5-phosphate</text>
        <dbReference type="Rhea" id="RHEA:21540"/>
        <dbReference type="ChEBI" id="CHEBI:18277"/>
        <dbReference type="ChEBI" id="CHEBI:58613"/>
        <dbReference type="EC" id="5.3.1.24"/>
    </reaction>
</comment>
<evidence type="ECO:0000256" key="9">
    <source>
        <dbReference type="HAMAP-Rule" id="MF_00135"/>
    </source>
</evidence>
<dbReference type="Pfam" id="PF00697">
    <property type="entry name" value="PRAI"/>
    <property type="match status" value="1"/>
</dbReference>
<keyword evidence="7 9" id="KW-0057">Aromatic amino acid biosynthesis</keyword>
<comment type="pathway">
    <text evidence="2 9">Amino-acid biosynthesis; L-tryptophan biosynthesis; L-tryptophan from chorismate: step 3/5.</text>
</comment>
<dbReference type="AlphaFoldDB" id="A0A151CF44"/>
<dbReference type="GO" id="GO:0000162">
    <property type="term" value="P:L-tryptophan biosynthetic process"/>
    <property type="evidence" value="ECO:0007669"/>
    <property type="project" value="UniProtKB-UniRule"/>
</dbReference>
<evidence type="ECO:0000256" key="4">
    <source>
        <dbReference type="ARBA" id="ARBA00022272"/>
    </source>
</evidence>
<keyword evidence="12" id="KW-1185">Reference proteome</keyword>
<keyword evidence="5 9" id="KW-0028">Amino-acid biosynthesis</keyword>
<sequence>MRVKICGITNLRDALHAAECGADALGFVFYNESPRYITPKDAKRIIDQLPPFVERVGLFVNEGVETIDTVCRYSDISLAQIHFEVDEESLDAISLKTLPVVRARSAEDVHIFSHRYRLVDAFCESYGGSGKRLNLEWFKGVDCSRIILAGGLTPENIAEVKQYGFYGVDVSSGVESVKGKKDPKKVEQFLRNAKSL</sequence>
<comment type="similarity">
    <text evidence="9">Belongs to the TrpF family.</text>
</comment>
<dbReference type="Gene3D" id="3.20.20.70">
    <property type="entry name" value="Aldolase class I"/>
    <property type="match status" value="1"/>
</dbReference>
<dbReference type="GO" id="GO:0004640">
    <property type="term" value="F:phosphoribosylanthranilate isomerase activity"/>
    <property type="evidence" value="ECO:0007669"/>
    <property type="project" value="UniProtKB-UniRule"/>
</dbReference>
<dbReference type="OrthoDB" id="9796196at2"/>
<dbReference type="HAMAP" id="MF_00135">
    <property type="entry name" value="PRAI"/>
    <property type="match status" value="1"/>
</dbReference>
<dbReference type="PANTHER" id="PTHR42894">
    <property type="entry name" value="N-(5'-PHOSPHORIBOSYL)ANTHRANILATE ISOMERASE"/>
    <property type="match status" value="1"/>
</dbReference>
<comment type="caution">
    <text evidence="11">The sequence shown here is derived from an EMBL/GenBank/DDBJ whole genome shotgun (WGS) entry which is preliminary data.</text>
</comment>
<dbReference type="STRING" id="1630136.AS592_02010"/>
<evidence type="ECO:0000259" key="10">
    <source>
        <dbReference type="Pfam" id="PF00697"/>
    </source>
</evidence>
<dbReference type="InterPro" id="IPR011060">
    <property type="entry name" value="RibuloseP-bd_barrel"/>
</dbReference>